<evidence type="ECO:0000256" key="1">
    <source>
        <dbReference type="RuleBase" id="RU363015"/>
    </source>
</evidence>
<dbReference type="EC" id="3.2.2.n1" evidence="1"/>
<dbReference type="GO" id="GO:0016787">
    <property type="term" value="F:hydrolase activity"/>
    <property type="evidence" value="ECO:0007669"/>
    <property type="project" value="UniProtKB-KW"/>
</dbReference>
<dbReference type="Proteomes" id="UP000809273">
    <property type="component" value="Unassembled WGS sequence"/>
</dbReference>
<dbReference type="AlphaFoldDB" id="A0A9D8KAW6"/>
<dbReference type="GO" id="GO:0005829">
    <property type="term" value="C:cytosol"/>
    <property type="evidence" value="ECO:0007669"/>
    <property type="project" value="TreeGrafter"/>
</dbReference>
<dbReference type="Gene3D" id="3.40.50.450">
    <property type="match status" value="1"/>
</dbReference>
<gene>
    <name evidence="2" type="ORF">JW984_03195</name>
</gene>
<reference evidence="2" key="2">
    <citation type="submission" date="2021-01" db="EMBL/GenBank/DDBJ databases">
        <authorList>
            <person name="Hahn C.R."/>
            <person name="Youssef N.H."/>
            <person name="Elshahed M."/>
        </authorList>
    </citation>
    <scope>NUCLEOTIDE SEQUENCE</scope>
    <source>
        <strain evidence="2">Zod_Metabat.24</strain>
    </source>
</reference>
<dbReference type="InterPro" id="IPR005269">
    <property type="entry name" value="LOG"/>
</dbReference>
<dbReference type="InterPro" id="IPR052341">
    <property type="entry name" value="LOG_family_nucleotidases"/>
</dbReference>
<dbReference type="EMBL" id="JAFGIX010000015">
    <property type="protein sequence ID" value="MBN1572185.1"/>
    <property type="molecule type" value="Genomic_DNA"/>
</dbReference>
<reference evidence="2" key="1">
    <citation type="journal article" date="2021" name="Environ. Microbiol.">
        <title>Genomic characterization of three novel Desulfobacterota classes expand the metabolic and phylogenetic diversity of the phylum.</title>
        <authorList>
            <person name="Murphy C.L."/>
            <person name="Biggerstaff J."/>
            <person name="Eichhorn A."/>
            <person name="Ewing E."/>
            <person name="Shahan R."/>
            <person name="Soriano D."/>
            <person name="Stewart S."/>
            <person name="VanMol K."/>
            <person name="Walker R."/>
            <person name="Walters P."/>
            <person name="Elshahed M.S."/>
            <person name="Youssef N.H."/>
        </authorList>
    </citation>
    <scope>NUCLEOTIDE SEQUENCE</scope>
    <source>
        <strain evidence="2">Zod_Metabat.24</strain>
    </source>
</reference>
<dbReference type="Pfam" id="PF03641">
    <property type="entry name" value="Lysine_decarbox"/>
    <property type="match status" value="1"/>
</dbReference>
<dbReference type="NCBIfam" id="TIGR00730">
    <property type="entry name" value="Rossman fold protein, TIGR00730 family"/>
    <property type="match status" value="1"/>
</dbReference>
<sequence length="222" mass="25055">MPDRWERQYVINAINTHDSWRMFRIMAEFVDGFEILPDIEPAVSIFGSARVRPGDKYYTFTEELASKLAGKGFSVVTGGGPGIMEAANKGAAEGGGKSVGLNIELPMEQKSNSFSNVKLNFRYFFCRKVMFVKYSMAYIVLPGGFGTLDELFEAVTLIQTDKIKPFPVILVGKDYWAGLIDWINKKLLVEEKVSDDDIEIIKLEDDMDKIVKIISDFRDIIL</sequence>
<dbReference type="PANTHER" id="PTHR43393:SF3">
    <property type="entry name" value="LYSINE DECARBOXYLASE-LIKE PROTEIN"/>
    <property type="match status" value="1"/>
</dbReference>
<dbReference type="InterPro" id="IPR031100">
    <property type="entry name" value="LOG_fam"/>
</dbReference>
<proteinExistence type="inferred from homology"/>
<keyword evidence="1" id="KW-0378">Hydrolase</keyword>
<accession>A0A9D8KAW6</accession>
<dbReference type="SUPFAM" id="SSF102405">
    <property type="entry name" value="MCP/YpsA-like"/>
    <property type="match status" value="1"/>
</dbReference>
<comment type="caution">
    <text evidence="2">The sequence shown here is derived from an EMBL/GenBank/DDBJ whole genome shotgun (WGS) entry which is preliminary data.</text>
</comment>
<organism evidence="2 3">
    <name type="scientific">Candidatus Zymogenus saltonus</name>
    <dbReference type="NCBI Taxonomy" id="2844893"/>
    <lineage>
        <taxon>Bacteria</taxon>
        <taxon>Deltaproteobacteria</taxon>
        <taxon>Candidatus Zymogenia</taxon>
        <taxon>Candidatus Zymogeniales</taxon>
        <taxon>Candidatus Zymogenaceae</taxon>
        <taxon>Candidatus Zymogenus</taxon>
    </lineage>
</organism>
<dbReference type="PANTHER" id="PTHR43393">
    <property type="entry name" value="CYTOKININ RIBOSIDE 5'-MONOPHOSPHATE PHOSPHORIBOHYDROLASE"/>
    <property type="match status" value="1"/>
</dbReference>
<keyword evidence="1" id="KW-0203">Cytokinin biosynthesis</keyword>
<dbReference type="GO" id="GO:0009691">
    <property type="term" value="P:cytokinin biosynthetic process"/>
    <property type="evidence" value="ECO:0007669"/>
    <property type="project" value="UniProtKB-UniRule"/>
</dbReference>
<dbReference type="FunFam" id="3.40.50.450:FF:000011">
    <property type="entry name" value="TIGR00730 family Rossman fold protein"/>
    <property type="match status" value="1"/>
</dbReference>
<evidence type="ECO:0000313" key="2">
    <source>
        <dbReference type="EMBL" id="MBN1572185.1"/>
    </source>
</evidence>
<evidence type="ECO:0000313" key="3">
    <source>
        <dbReference type="Proteomes" id="UP000809273"/>
    </source>
</evidence>
<protein>
    <recommendedName>
        <fullName evidence="1">Cytokinin riboside 5'-monophosphate phosphoribohydrolase</fullName>
        <ecNumber evidence="1">3.2.2.n1</ecNumber>
    </recommendedName>
</protein>
<comment type="similarity">
    <text evidence="1">Belongs to the LOG family.</text>
</comment>
<name>A0A9D8KAW6_9DELT</name>